<organism evidence="11 12">
    <name type="scientific">Aristolochia fimbriata</name>
    <name type="common">White veined hardy Dutchman's pipe vine</name>
    <dbReference type="NCBI Taxonomy" id="158543"/>
    <lineage>
        <taxon>Eukaryota</taxon>
        <taxon>Viridiplantae</taxon>
        <taxon>Streptophyta</taxon>
        <taxon>Embryophyta</taxon>
        <taxon>Tracheophyta</taxon>
        <taxon>Spermatophyta</taxon>
        <taxon>Magnoliopsida</taxon>
        <taxon>Magnoliidae</taxon>
        <taxon>Piperales</taxon>
        <taxon>Aristolochiaceae</taxon>
        <taxon>Aristolochia</taxon>
    </lineage>
</organism>
<comment type="similarity">
    <text evidence="2 8">Belongs to the Aux/IAA family.</text>
</comment>
<dbReference type="AlphaFoldDB" id="A0AAV7EGW5"/>
<evidence type="ECO:0000256" key="1">
    <source>
        <dbReference type="ARBA" id="ARBA00004123"/>
    </source>
</evidence>
<dbReference type="Proteomes" id="UP000825729">
    <property type="component" value="Unassembled WGS sequence"/>
</dbReference>
<keyword evidence="3 8" id="KW-0678">Repressor</keyword>
<accession>A0AAV7EGW5</accession>
<evidence type="ECO:0000256" key="6">
    <source>
        <dbReference type="ARBA" id="ARBA00023242"/>
    </source>
</evidence>
<feature type="compositionally biased region" description="Gly residues" evidence="9">
    <location>
        <begin position="1"/>
        <end position="11"/>
    </location>
</feature>
<proteinExistence type="inferred from homology"/>
<gene>
    <name evidence="11" type="ORF">H6P81_013779</name>
</gene>
<evidence type="ECO:0000259" key="10">
    <source>
        <dbReference type="PROSITE" id="PS51745"/>
    </source>
</evidence>
<evidence type="ECO:0000256" key="9">
    <source>
        <dbReference type="SAM" id="MobiDB-lite"/>
    </source>
</evidence>
<keyword evidence="5 8" id="KW-0804">Transcription</keyword>
<evidence type="ECO:0000313" key="12">
    <source>
        <dbReference type="Proteomes" id="UP000825729"/>
    </source>
</evidence>
<dbReference type="GO" id="GO:0005634">
    <property type="term" value="C:nucleus"/>
    <property type="evidence" value="ECO:0007669"/>
    <property type="project" value="UniProtKB-SubCell"/>
</dbReference>
<reference evidence="11 12" key="1">
    <citation type="submission" date="2021-07" db="EMBL/GenBank/DDBJ databases">
        <title>The Aristolochia fimbriata genome: insights into angiosperm evolution, floral development and chemical biosynthesis.</title>
        <authorList>
            <person name="Jiao Y."/>
        </authorList>
    </citation>
    <scope>NUCLEOTIDE SEQUENCE [LARGE SCALE GENOMIC DNA]</scope>
    <source>
        <strain evidence="11">IBCAS-2021</strain>
        <tissue evidence="11">Leaf</tissue>
    </source>
</reference>
<evidence type="ECO:0000256" key="3">
    <source>
        <dbReference type="ARBA" id="ARBA00022491"/>
    </source>
</evidence>
<name>A0AAV7EGW5_ARIFI</name>
<sequence length="301" mass="32126">MHGGGGGGGDSSGCSNNGSMSTVSKAEVVEQDYVGLSEVSSYRKLGHADGEELELGLGLGLGPKAKTSGWGEYCRILTAKDFPSMISASASLSPAARPGVAGTKRAAEPQEVASNSPSPVVGWPPIRAYRMNSLVNQAKALSEDTATANDNNSKKKATNSNNKINSNNIQEKGLGKSLFVKVNMDGIPIGRKVDLSAHASYQSLALALEDMFHNPTTKSQSGASDYEVKAETPKISKLLDESSEFVLTYEDREGDWMLVGDVPWGMFLSTVKRLRIMRTSEVNGLAPRIQGKTDRQRSKLV</sequence>
<dbReference type="InterPro" id="IPR053793">
    <property type="entry name" value="PB1-like"/>
</dbReference>
<evidence type="ECO:0000313" key="11">
    <source>
        <dbReference type="EMBL" id="KAG9447651.1"/>
    </source>
</evidence>
<dbReference type="GO" id="GO:0006355">
    <property type="term" value="P:regulation of DNA-templated transcription"/>
    <property type="evidence" value="ECO:0007669"/>
    <property type="project" value="InterPro"/>
</dbReference>
<evidence type="ECO:0000256" key="8">
    <source>
        <dbReference type="RuleBase" id="RU004549"/>
    </source>
</evidence>
<evidence type="ECO:0000256" key="2">
    <source>
        <dbReference type="ARBA" id="ARBA00006728"/>
    </source>
</evidence>
<dbReference type="Gene3D" id="3.10.20.90">
    <property type="entry name" value="Phosphatidylinositol 3-kinase Catalytic Subunit, Chain A, domain 1"/>
    <property type="match status" value="1"/>
</dbReference>
<feature type="region of interest" description="Disordered" evidence="9">
    <location>
        <begin position="143"/>
        <end position="168"/>
    </location>
</feature>
<dbReference type="InterPro" id="IPR033389">
    <property type="entry name" value="AUX/IAA_dom"/>
</dbReference>
<keyword evidence="4 8" id="KW-0805">Transcription regulation</keyword>
<dbReference type="Pfam" id="PF02309">
    <property type="entry name" value="AUX_IAA"/>
    <property type="match status" value="1"/>
</dbReference>
<dbReference type="PROSITE" id="PS51745">
    <property type="entry name" value="PB1"/>
    <property type="match status" value="1"/>
</dbReference>
<keyword evidence="12" id="KW-1185">Reference proteome</keyword>
<feature type="region of interest" description="Disordered" evidence="9">
    <location>
        <begin position="1"/>
        <end position="20"/>
    </location>
</feature>
<dbReference type="SUPFAM" id="SSF54277">
    <property type="entry name" value="CAD &amp; PB1 domains"/>
    <property type="match status" value="1"/>
</dbReference>
<feature type="compositionally biased region" description="Low complexity" evidence="9">
    <location>
        <begin position="158"/>
        <end position="168"/>
    </location>
</feature>
<comment type="subcellular location">
    <subcellularLocation>
        <location evidence="1 8">Nucleus</location>
    </subcellularLocation>
</comment>
<dbReference type="PANTHER" id="PTHR31734:SF6">
    <property type="entry name" value="AUXIN-RESPONSIVE PROTEIN IAA11"/>
    <property type="match status" value="1"/>
</dbReference>
<evidence type="ECO:0000256" key="5">
    <source>
        <dbReference type="ARBA" id="ARBA00023163"/>
    </source>
</evidence>
<dbReference type="EMBL" id="JAINDJ010000005">
    <property type="protein sequence ID" value="KAG9447651.1"/>
    <property type="molecule type" value="Genomic_DNA"/>
</dbReference>
<dbReference type="FunFam" id="3.10.20.90:FF:000078">
    <property type="entry name" value="Auxin-responsive protein"/>
    <property type="match status" value="1"/>
</dbReference>
<feature type="region of interest" description="Disordered" evidence="9">
    <location>
        <begin position="94"/>
        <end position="119"/>
    </location>
</feature>
<dbReference type="PANTHER" id="PTHR31734">
    <property type="entry name" value="AUXIN-RESPONSIVE PROTEIN IAA17"/>
    <property type="match status" value="1"/>
</dbReference>
<comment type="caution">
    <text evidence="11">The sequence shown here is derived from an EMBL/GenBank/DDBJ whole genome shotgun (WGS) entry which is preliminary data.</text>
</comment>
<protein>
    <recommendedName>
        <fullName evidence="8">Auxin-responsive protein</fullName>
    </recommendedName>
</protein>
<dbReference type="GO" id="GO:0009734">
    <property type="term" value="P:auxin-activated signaling pathway"/>
    <property type="evidence" value="ECO:0007669"/>
    <property type="project" value="UniProtKB-UniRule"/>
</dbReference>
<dbReference type="InterPro" id="IPR003311">
    <property type="entry name" value="AUX_IAA"/>
</dbReference>
<evidence type="ECO:0000256" key="4">
    <source>
        <dbReference type="ARBA" id="ARBA00023015"/>
    </source>
</evidence>
<evidence type="ECO:0000256" key="7">
    <source>
        <dbReference type="ARBA" id="ARBA00023294"/>
    </source>
</evidence>
<comment type="function">
    <text evidence="8">Aux/IAA proteins are short-lived transcriptional factors that function as repressors of early auxin response genes at low auxin concentrations.</text>
</comment>
<comment type="subunit">
    <text evidence="8">Homodimers and heterodimers.</text>
</comment>
<feature type="domain" description="PB1" evidence="10">
    <location>
        <begin position="177"/>
        <end position="281"/>
    </location>
</feature>
<keyword evidence="6 8" id="KW-0539">Nucleus</keyword>
<keyword evidence="7 8" id="KW-0927">Auxin signaling pathway</keyword>